<dbReference type="InterPro" id="IPR036397">
    <property type="entry name" value="RNaseH_sf"/>
</dbReference>
<keyword evidence="3" id="KW-1185">Reference proteome</keyword>
<dbReference type="InterPro" id="IPR000953">
    <property type="entry name" value="Chromo/chromo_shadow_dom"/>
</dbReference>
<dbReference type="CDD" id="cd00024">
    <property type="entry name" value="CD_CSD"/>
    <property type="match status" value="1"/>
</dbReference>
<reference evidence="4" key="1">
    <citation type="submission" date="2025-08" db="UniProtKB">
        <authorList>
            <consortium name="RefSeq"/>
        </authorList>
    </citation>
    <scope>IDENTIFICATION</scope>
    <source>
        <tissue evidence="4">Whole sample</tissue>
    </source>
</reference>
<evidence type="ECO:0000313" key="4">
    <source>
        <dbReference type="RefSeq" id="XP_022336126.1"/>
    </source>
</evidence>
<evidence type="ECO:0000259" key="2">
    <source>
        <dbReference type="PROSITE" id="PS50994"/>
    </source>
</evidence>
<dbReference type="SUPFAM" id="SSF53098">
    <property type="entry name" value="Ribonuclease H-like"/>
    <property type="match status" value="1"/>
</dbReference>
<evidence type="ECO:0000259" key="1">
    <source>
        <dbReference type="PROSITE" id="PS50013"/>
    </source>
</evidence>
<dbReference type="SUPFAM" id="SSF54160">
    <property type="entry name" value="Chromo domain-like"/>
    <property type="match status" value="1"/>
</dbReference>
<name>A0A8B8E9F5_CRAVI</name>
<protein>
    <submittedName>
        <fullName evidence="4">Uncharacterized protein LOC111132588</fullName>
    </submittedName>
</protein>
<dbReference type="InterPro" id="IPR023780">
    <property type="entry name" value="Chromo_domain"/>
</dbReference>
<sequence length="375" mass="44875">MKEEKKQIRQAQILQDLYYDPKSGYGGVQALYRQVRARGHKISLNQIRQWLKEQEAYTLHKPIQRKFKRRRTRVTDIDEQWQLDLADVSNLKKQNDGYRFLLCAIDVLSKYAWVVPLKQKTGKEMIRGLQKIFKSGRRPVRIQSDQGKEFTNKEFVRAFKPIHFFTTRNAETKASIVERFQRSLKARMWRYFTRHKTRRYVNILPDLVYAYNHAYHRSIKRAPVTVKPSNVLQVWKTLYGVQQDSPRTKQQQQQQQPQFIVGDLVRISKAKRTFEKGYLPNWTTELFTVSKRVPGRYPYVYKIKDYAGEELQGNFYEQELQKVTKTDDVYEVEKILGYKKRRVGKKIIKEFKVRWKGYPPSFDSWIPHTDLILPK</sequence>
<dbReference type="PROSITE" id="PS50994">
    <property type="entry name" value="INTEGRASE"/>
    <property type="match status" value="1"/>
</dbReference>
<dbReference type="RefSeq" id="XP_022336126.1">
    <property type="nucleotide sequence ID" value="XM_022480418.1"/>
</dbReference>
<dbReference type="GO" id="GO:0015074">
    <property type="term" value="P:DNA integration"/>
    <property type="evidence" value="ECO:0007669"/>
    <property type="project" value="InterPro"/>
</dbReference>
<dbReference type="Gene3D" id="3.30.420.10">
    <property type="entry name" value="Ribonuclease H-like superfamily/Ribonuclease H"/>
    <property type="match status" value="1"/>
</dbReference>
<dbReference type="Pfam" id="PF00665">
    <property type="entry name" value="rve"/>
    <property type="match status" value="1"/>
</dbReference>
<accession>A0A8B8E9F5</accession>
<dbReference type="KEGG" id="cvn:111132588"/>
<dbReference type="AlphaFoldDB" id="A0A8B8E9F5"/>
<dbReference type="GO" id="GO:0003676">
    <property type="term" value="F:nucleic acid binding"/>
    <property type="evidence" value="ECO:0007669"/>
    <property type="project" value="InterPro"/>
</dbReference>
<organism evidence="3 4">
    <name type="scientific">Crassostrea virginica</name>
    <name type="common">Eastern oyster</name>
    <dbReference type="NCBI Taxonomy" id="6565"/>
    <lineage>
        <taxon>Eukaryota</taxon>
        <taxon>Metazoa</taxon>
        <taxon>Spiralia</taxon>
        <taxon>Lophotrochozoa</taxon>
        <taxon>Mollusca</taxon>
        <taxon>Bivalvia</taxon>
        <taxon>Autobranchia</taxon>
        <taxon>Pteriomorphia</taxon>
        <taxon>Ostreida</taxon>
        <taxon>Ostreoidea</taxon>
        <taxon>Ostreidae</taxon>
        <taxon>Crassostrea</taxon>
    </lineage>
</organism>
<dbReference type="OrthoDB" id="6043271at2759"/>
<evidence type="ECO:0000313" key="3">
    <source>
        <dbReference type="Proteomes" id="UP000694844"/>
    </source>
</evidence>
<proteinExistence type="predicted"/>
<dbReference type="InterPro" id="IPR016197">
    <property type="entry name" value="Chromo-like_dom_sf"/>
</dbReference>
<dbReference type="PANTHER" id="PTHR46585">
    <property type="entry name" value="INTEGRASE CORE DOMAIN CONTAINING PROTEIN"/>
    <property type="match status" value="1"/>
</dbReference>
<dbReference type="InterPro" id="IPR001584">
    <property type="entry name" value="Integrase_cat-core"/>
</dbReference>
<dbReference type="Pfam" id="PF00385">
    <property type="entry name" value="Chromo"/>
    <property type="match status" value="1"/>
</dbReference>
<dbReference type="PANTHER" id="PTHR46585:SF1">
    <property type="entry name" value="CHROMO DOMAIN-CONTAINING PROTEIN"/>
    <property type="match status" value="1"/>
</dbReference>
<dbReference type="GeneID" id="111132588"/>
<gene>
    <name evidence="4" type="primary">LOC111132588</name>
</gene>
<dbReference type="Gene3D" id="2.40.50.40">
    <property type="match status" value="1"/>
</dbReference>
<feature type="domain" description="Chromo" evidence="1">
    <location>
        <begin position="330"/>
        <end position="375"/>
    </location>
</feature>
<feature type="domain" description="Integrase catalytic" evidence="2">
    <location>
        <begin position="58"/>
        <end position="231"/>
    </location>
</feature>
<dbReference type="PROSITE" id="PS50013">
    <property type="entry name" value="CHROMO_2"/>
    <property type="match status" value="1"/>
</dbReference>
<dbReference type="Proteomes" id="UP000694844">
    <property type="component" value="Chromosome 5"/>
</dbReference>
<dbReference type="InterPro" id="IPR012337">
    <property type="entry name" value="RNaseH-like_sf"/>
</dbReference>